<feature type="signal peptide" evidence="1">
    <location>
        <begin position="1"/>
        <end position="20"/>
    </location>
</feature>
<name>A0AAV9XHR7_9PEZI</name>
<reference evidence="2 3" key="1">
    <citation type="submission" date="2019-10" db="EMBL/GenBank/DDBJ databases">
        <authorList>
            <person name="Palmer J.M."/>
        </authorList>
    </citation>
    <scope>NUCLEOTIDE SEQUENCE [LARGE SCALE GENOMIC DNA]</scope>
    <source>
        <strain evidence="2 3">TWF694</strain>
    </source>
</reference>
<dbReference type="EMBL" id="JAVHJO010000003">
    <property type="protein sequence ID" value="KAK6541459.1"/>
    <property type="molecule type" value="Genomic_DNA"/>
</dbReference>
<proteinExistence type="predicted"/>
<sequence>MAWGHLKFLSIFTLVSLAVGAKLEQRGCAADNCLRAVRATAFPTRQGTADCSSYLRATVTPATSTFYNTITSTYTTTETDAQTLTNTVHKTFTSIVQTTHTVSVTVTSTYIRNFGAATIKKRQQTVQPSAIPAYASACSGVARYTSACNCIGVSATTITVAAPSTTITLSTTVTEFSTVSPTLDTTTLITTDQTVTSTQTVATSTQTVVGATETWTSFYIRVKAGSKAGQYIYGTTEPVSPGLDAYYQRYTSDVSQATKFIFNAITGEILTQVERNIFAGQALPQFDSEFVLLFTPATLAAFSDVHPLDCSLSGANLSCTLVQGTKFTITTSGFPQGPALSIGVASTASNFGEPIDLEVVAI</sequence>
<accession>A0AAV9XHR7</accession>
<evidence type="ECO:0000313" key="2">
    <source>
        <dbReference type="EMBL" id="KAK6541459.1"/>
    </source>
</evidence>
<keyword evidence="1" id="KW-0732">Signal</keyword>
<evidence type="ECO:0000313" key="3">
    <source>
        <dbReference type="Proteomes" id="UP001365542"/>
    </source>
</evidence>
<gene>
    <name evidence="2" type="ORF">TWF694_007269</name>
</gene>
<keyword evidence="3" id="KW-1185">Reference proteome</keyword>
<protein>
    <submittedName>
        <fullName evidence="2">Uncharacterized protein</fullName>
    </submittedName>
</protein>
<dbReference type="Proteomes" id="UP001365542">
    <property type="component" value="Unassembled WGS sequence"/>
</dbReference>
<dbReference type="AlphaFoldDB" id="A0AAV9XHR7"/>
<evidence type="ECO:0000256" key="1">
    <source>
        <dbReference type="SAM" id="SignalP"/>
    </source>
</evidence>
<comment type="caution">
    <text evidence="2">The sequence shown here is derived from an EMBL/GenBank/DDBJ whole genome shotgun (WGS) entry which is preliminary data.</text>
</comment>
<feature type="chain" id="PRO_5043317501" evidence="1">
    <location>
        <begin position="21"/>
        <end position="362"/>
    </location>
</feature>
<organism evidence="2 3">
    <name type="scientific">Orbilia ellipsospora</name>
    <dbReference type="NCBI Taxonomy" id="2528407"/>
    <lineage>
        <taxon>Eukaryota</taxon>
        <taxon>Fungi</taxon>
        <taxon>Dikarya</taxon>
        <taxon>Ascomycota</taxon>
        <taxon>Pezizomycotina</taxon>
        <taxon>Orbiliomycetes</taxon>
        <taxon>Orbiliales</taxon>
        <taxon>Orbiliaceae</taxon>
        <taxon>Orbilia</taxon>
    </lineage>
</organism>